<comment type="caution">
    <text evidence="2">The sequence shown here is derived from an EMBL/GenBank/DDBJ whole genome shotgun (WGS) entry which is preliminary data.</text>
</comment>
<evidence type="ECO:0000256" key="1">
    <source>
        <dbReference type="SAM" id="MobiDB-lite"/>
    </source>
</evidence>
<accession>A0A6N4R4X3</accession>
<proteinExistence type="predicted"/>
<protein>
    <submittedName>
        <fullName evidence="2">GcrA cell cycle regulator</fullName>
    </submittedName>
</protein>
<dbReference type="AlphaFoldDB" id="A0A6N4R4X3"/>
<dbReference type="InterPro" id="IPR011681">
    <property type="entry name" value="GcrA"/>
</dbReference>
<evidence type="ECO:0000313" key="3">
    <source>
        <dbReference type="Proteomes" id="UP000320948"/>
    </source>
</evidence>
<name>A0A6N4R4X3_BLAVI</name>
<reference evidence="2 3" key="1">
    <citation type="journal article" date="2017" name="Nat. Commun.">
        <title>In situ click chemistry generation of cyclooxygenase-2 inhibitors.</title>
        <authorList>
            <person name="Bhardwaj A."/>
            <person name="Kaur J."/>
            <person name="Wuest M."/>
            <person name="Wuest F."/>
        </authorList>
    </citation>
    <scope>NUCLEOTIDE SEQUENCE [LARGE SCALE GENOMIC DNA]</scope>
    <source>
        <strain evidence="2">S2_018_000_R2_106</strain>
    </source>
</reference>
<dbReference type="Pfam" id="PF07750">
    <property type="entry name" value="GcrA"/>
    <property type="match status" value="1"/>
</dbReference>
<dbReference type="Proteomes" id="UP000320948">
    <property type="component" value="Unassembled WGS sequence"/>
</dbReference>
<gene>
    <name evidence="2" type="ORF">DI628_04075</name>
</gene>
<feature type="region of interest" description="Disordered" evidence="1">
    <location>
        <begin position="40"/>
        <end position="86"/>
    </location>
</feature>
<dbReference type="Gene3D" id="1.10.10.60">
    <property type="entry name" value="Homeodomain-like"/>
    <property type="match status" value="1"/>
</dbReference>
<feature type="compositionally biased region" description="Low complexity" evidence="1">
    <location>
        <begin position="64"/>
        <end position="75"/>
    </location>
</feature>
<organism evidence="2 3">
    <name type="scientific">Blastochloris viridis</name>
    <name type="common">Rhodopseudomonas viridis</name>
    <dbReference type="NCBI Taxonomy" id="1079"/>
    <lineage>
        <taxon>Bacteria</taxon>
        <taxon>Pseudomonadati</taxon>
        <taxon>Pseudomonadota</taxon>
        <taxon>Alphaproteobacteria</taxon>
        <taxon>Hyphomicrobiales</taxon>
        <taxon>Blastochloridaceae</taxon>
        <taxon>Blastochloris</taxon>
    </lineage>
</organism>
<dbReference type="EMBL" id="VAFM01000001">
    <property type="protein sequence ID" value="TKW61803.1"/>
    <property type="molecule type" value="Genomic_DNA"/>
</dbReference>
<sequence length="196" mass="21219">MSEWTNERVEKLKQLWSEGLSTSQIAAQLGGVSRNGIIGKAHRLNLPPRTRGARSPAVPRQPRTSSASSTKQTASHDVPVRLPRGGSISALVLPRVPHSRNPDSRKVKKDDATPTFTCRAVSLMDVQEGQCGQYLMPGDDGYDQGAALYCGNPIAENSRKYCAGHLERLKSSNGKGTIGRFTDSLDRGLSRLHADA</sequence>
<evidence type="ECO:0000313" key="2">
    <source>
        <dbReference type="EMBL" id="TKW61803.1"/>
    </source>
</evidence>